<feature type="domain" description="Isochorismatase-like" evidence="2">
    <location>
        <begin position="9"/>
        <end position="192"/>
    </location>
</feature>
<dbReference type="SUPFAM" id="SSF52499">
    <property type="entry name" value="Isochorismatase-like hydrolases"/>
    <property type="match status" value="1"/>
</dbReference>
<dbReference type="GO" id="GO:0016787">
    <property type="term" value="F:hydrolase activity"/>
    <property type="evidence" value="ECO:0007669"/>
    <property type="project" value="UniProtKB-KW"/>
</dbReference>
<dbReference type="InterPro" id="IPR050272">
    <property type="entry name" value="Isochorismatase-like_hydrls"/>
</dbReference>
<keyword evidence="4" id="KW-1185">Reference proteome</keyword>
<dbReference type="AlphaFoldDB" id="A0A7W3JS11"/>
<dbReference type="CDD" id="cd00431">
    <property type="entry name" value="cysteine_hydrolases"/>
    <property type="match status" value="1"/>
</dbReference>
<dbReference type="Proteomes" id="UP000524237">
    <property type="component" value="Unassembled WGS sequence"/>
</dbReference>
<dbReference type="PANTHER" id="PTHR43540">
    <property type="entry name" value="PEROXYUREIDOACRYLATE/UREIDOACRYLATE AMIDOHYDROLASE-RELATED"/>
    <property type="match status" value="1"/>
</dbReference>
<accession>A0A7W3JS11</accession>
<organism evidence="3 4">
    <name type="scientific">Alpinimonas psychrophila</name>
    <dbReference type="NCBI Taxonomy" id="748908"/>
    <lineage>
        <taxon>Bacteria</taxon>
        <taxon>Bacillati</taxon>
        <taxon>Actinomycetota</taxon>
        <taxon>Actinomycetes</taxon>
        <taxon>Micrococcales</taxon>
        <taxon>Microbacteriaceae</taxon>
        <taxon>Alpinimonas</taxon>
    </lineage>
</organism>
<keyword evidence="1 3" id="KW-0378">Hydrolase</keyword>
<dbReference type="InterPro" id="IPR000868">
    <property type="entry name" value="Isochorismatase-like_dom"/>
</dbReference>
<evidence type="ECO:0000256" key="1">
    <source>
        <dbReference type="ARBA" id="ARBA00022801"/>
    </source>
</evidence>
<reference evidence="3 4" key="1">
    <citation type="submission" date="2020-07" db="EMBL/GenBank/DDBJ databases">
        <title>Sequencing the genomes of 1000 actinobacteria strains.</title>
        <authorList>
            <person name="Klenk H.-P."/>
        </authorList>
    </citation>
    <scope>NUCLEOTIDE SEQUENCE [LARGE SCALE GENOMIC DNA]</scope>
    <source>
        <strain evidence="3 4">DSM 23737</strain>
    </source>
</reference>
<dbReference type="Gene3D" id="3.40.50.850">
    <property type="entry name" value="Isochorismatase-like"/>
    <property type="match status" value="1"/>
</dbReference>
<sequence length="201" mass="22312">MWKIDPAKTALLVIDMQNDFVLEGHPMEVPEARTAIPYIQKLIATSRELGIPVIYSQHTLRDDFAVSPLESTYNERLLTVGMRKGTFGVQVIDALKPAENDIVIEKYRYDAFYATNLEPVLRSIRGLNQIDTVIITGTLTEVCCESTARGAYMRDYKVAFVSDATGALTAPAQVATENVMRTFFGRVLTAAETDSELRGSL</sequence>
<protein>
    <submittedName>
        <fullName evidence="3">Ureidoacrylate peracid hydrolase</fullName>
        <ecNumber evidence="3">3.5.1.110</ecNumber>
    </submittedName>
</protein>
<evidence type="ECO:0000259" key="2">
    <source>
        <dbReference type="Pfam" id="PF00857"/>
    </source>
</evidence>
<comment type="caution">
    <text evidence="3">The sequence shown here is derived from an EMBL/GenBank/DDBJ whole genome shotgun (WGS) entry which is preliminary data.</text>
</comment>
<dbReference type="EC" id="3.5.1.110" evidence="3"/>
<dbReference type="EMBL" id="JACGWU010000001">
    <property type="protein sequence ID" value="MBA8828140.1"/>
    <property type="molecule type" value="Genomic_DNA"/>
</dbReference>
<dbReference type="RefSeq" id="WP_182483595.1">
    <property type="nucleotide sequence ID" value="NZ_JACGWU010000001.1"/>
</dbReference>
<gene>
    <name evidence="3" type="ORF">FB555_000211</name>
</gene>
<dbReference type="InterPro" id="IPR036380">
    <property type="entry name" value="Isochorismatase-like_sf"/>
</dbReference>
<proteinExistence type="predicted"/>
<name>A0A7W3JS11_9MICO</name>
<dbReference type="Pfam" id="PF00857">
    <property type="entry name" value="Isochorismatase"/>
    <property type="match status" value="1"/>
</dbReference>
<evidence type="ECO:0000313" key="4">
    <source>
        <dbReference type="Proteomes" id="UP000524237"/>
    </source>
</evidence>
<dbReference type="PANTHER" id="PTHR43540:SF6">
    <property type="entry name" value="ISOCHORISMATASE-LIKE DOMAIN-CONTAINING PROTEIN"/>
    <property type="match status" value="1"/>
</dbReference>
<evidence type="ECO:0000313" key="3">
    <source>
        <dbReference type="EMBL" id="MBA8828140.1"/>
    </source>
</evidence>